<keyword evidence="2" id="KW-0378">Hydrolase</keyword>
<comment type="caution">
    <text evidence="5">The sequence shown here is derived from an EMBL/GenBank/DDBJ whole genome shotgun (WGS) entry which is preliminary data.</text>
</comment>
<dbReference type="NCBIfam" id="TIGR00724">
    <property type="entry name" value="urea_amlyse_rel"/>
    <property type="match status" value="1"/>
</dbReference>
<dbReference type="PANTHER" id="PTHR43309:SF5">
    <property type="entry name" value="5-OXOPROLINASE SUBUNIT C"/>
    <property type="match status" value="1"/>
</dbReference>
<evidence type="ECO:0000313" key="5">
    <source>
        <dbReference type="EMBL" id="MDQ0159358.1"/>
    </source>
</evidence>
<dbReference type="InterPro" id="IPR003778">
    <property type="entry name" value="CT_A_B"/>
</dbReference>
<dbReference type="RefSeq" id="WP_306975774.1">
    <property type="nucleotide sequence ID" value="NZ_JAUSTQ010000004.1"/>
</dbReference>
<dbReference type="InterPro" id="IPR029000">
    <property type="entry name" value="Cyclophilin-like_dom_sf"/>
</dbReference>
<evidence type="ECO:0000256" key="1">
    <source>
        <dbReference type="ARBA" id="ARBA00022741"/>
    </source>
</evidence>
<dbReference type="Proteomes" id="UP001224359">
    <property type="component" value="Unassembled WGS sequence"/>
</dbReference>
<feature type="domain" description="Carboxyltransferase" evidence="4">
    <location>
        <begin position="30"/>
        <end position="303"/>
    </location>
</feature>
<dbReference type="SMART" id="SM00797">
    <property type="entry name" value="AHS2"/>
    <property type="match status" value="1"/>
</dbReference>
<proteinExistence type="predicted"/>
<dbReference type="Pfam" id="PF02626">
    <property type="entry name" value="CT_A_B"/>
    <property type="match status" value="1"/>
</dbReference>
<dbReference type="PANTHER" id="PTHR43309">
    <property type="entry name" value="5-OXOPROLINASE SUBUNIT C"/>
    <property type="match status" value="1"/>
</dbReference>
<evidence type="ECO:0000256" key="3">
    <source>
        <dbReference type="ARBA" id="ARBA00022840"/>
    </source>
</evidence>
<accession>A0ABT9VEF6</accession>
<dbReference type="EMBL" id="JAUSTQ010000004">
    <property type="protein sequence ID" value="MDQ0159358.1"/>
    <property type="molecule type" value="Genomic_DNA"/>
</dbReference>
<dbReference type="InterPro" id="IPR052708">
    <property type="entry name" value="PxpC"/>
</dbReference>
<dbReference type="SUPFAM" id="SSF50891">
    <property type="entry name" value="Cyclophilin-like"/>
    <property type="match status" value="1"/>
</dbReference>
<gene>
    <name evidence="5" type="ORF">J2S77_001322</name>
</gene>
<reference evidence="5 6" key="1">
    <citation type="submission" date="2023-07" db="EMBL/GenBank/DDBJ databases">
        <title>Genomic Encyclopedia of Type Strains, Phase IV (KMG-IV): sequencing the most valuable type-strain genomes for metagenomic binning, comparative biology and taxonomic classification.</title>
        <authorList>
            <person name="Goeker M."/>
        </authorList>
    </citation>
    <scope>NUCLEOTIDE SEQUENCE [LARGE SCALE GENOMIC DNA]</scope>
    <source>
        <strain evidence="5 6">DSM 16460</strain>
    </source>
</reference>
<keyword evidence="1" id="KW-0547">Nucleotide-binding</keyword>
<name>A0ABT9VEF6_9BACI</name>
<sequence length="306" mass="33651">MTNQTLPLLQVDSAQLPLTVQDSGRPGYQHLGIPVSGAMDRYALITGNQLLNNDPGYAALEITLGGVTLTFTLSAVICVTGADLNATLDGENIPSWQTIKVECGQTLSFERPVKGARAYLCVSGGIVSDSWLDSQSVFEKGQLGRKLTRSDQVYATDKATEAVVDYRLSSDLIPEYTQHMTLRVILSPYAQRLSNESLEHFFQVTYTFRKGDRMGCQLHHDQPLIHQTSDNMVSDVVSFGTIQVPASGQPMMLLADRQTTGGYTTIGTVITADHWKCAQLRPGSTIRFQSVSIHEADQLLQPWKEK</sequence>
<evidence type="ECO:0000313" key="6">
    <source>
        <dbReference type="Proteomes" id="UP001224359"/>
    </source>
</evidence>
<evidence type="ECO:0000256" key="2">
    <source>
        <dbReference type="ARBA" id="ARBA00022801"/>
    </source>
</evidence>
<organism evidence="5 6">
    <name type="scientific">Alkalibacillus salilacus</name>
    <dbReference type="NCBI Taxonomy" id="284582"/>
    <lineage>
        <taxon>Bacteria</taxon>
        <taxon>Bacillati</taxon>
        <taxon>Bacillota</taxon>
        <taxon>Bacilli</taxon>
        <taxon>Bacillales</taxon>
        <taxon>Bacillaceae</taxon>
        <taxon>Alkalibacillus</taxon>
    </lineage>
</organism>
<evidence type="ECO:0000259" key="4">
    <source>
        <dbReference type="SMART" id="SM00797"/>
    </source>
</evidence>
<protein>
    <submittedName>
        <fullName evidence="5">Biotin-dependent carboxylase-like uncharacterized protein</fullName>
    </submittedName>
</protein>
<keyword evidence="6" id="KW-1185">Reference proteome</keyword>
<dbReference type="Gene3D" id="2.40.100.10">
    <property type="entry name" value="Cyclophilin-like"/>
    <property type="match status" value="1"/>
</dbReference>
<keyword evidence="3" id="KW-0067">ATP-binding</keyword>